<proteinExistence type="predicted"/>
<accession>A0A9D4NS18</accession>
<sequence length="630" mass="72313">MDHIKVSHVNDNQQQHSIVVKKESQTRLSLCVICKQSIKILHNENHQQVVIDDNVDVDGDKRIVCLQCQKFYNESIELSIHSKFKCVCNDSKPFDQSPLHCDYCRFNRLNQLAFNRKLENNSLETKGISESRCKRIETITGGYAGKQLMNGQQSYRIYHAMNDDNVDTDNVKQQPSEEQQQTMKHRINNNNIKTIKKLIFLSPNSLSMFPFISQKSGSQQSNAYDSHNPMIIVPQSNRNKNQQLQQSSAKRLLIQAPQSCKNVNLSQKKFQSTTVNNKNGPNKISKSSIRLNKKNFGQQKNAVKYRLLANKTEENKQLNGQAVVDASMDNDKFQSNRYTNFSLVQNPIDMDRKLSEALASLDSNRISKYRCPLEELFHNWTFFIDHISMIYWSCFGSNELRIELFIKKFWSFLNDFLCLYRSDQINDHAVISLIKSINDETIIHINQILLLHICWLKFGPFNHQDLKTNSHPWWISIKQVVTNMDNDPNQISNKKSVLLTEALDNIGAIADRFHVNDIELALVSTILLLKHSNNQSVKMMNNDNVACHVCHRPMFRLQQLFMAMLELFVDDHQQLTNVNDSNNMAGLSTAVYAGTSNSNSSSSSSSNGGLTQLMLFLSPELEYFFALLNA</sequence>
<dbReference type="AlphaFoldDB" id="A0A9D4NS18"/>
<protein>
    <submittedName>
        <fullName evidence="1">Uncharacterized protein</fullName>
    </submittedName>
</protein>
<dbReference type="Proteomes" id="UP000828236">
    <property type="component" value="Unassembled WGS sequence"/>
</dbReference>
<reference evidence="1" key="2">
    <citation type="journal article" date="2021" name="World Allergy Organ. J.">
        <title>Chromosome-level assembly of Dermatophagoides farinae genome and transcriptome reveals two novel allergens Der f 37 and Der f 39.</title>
        <authorList>
            <person name="Chen J."/>
            <person name="Cai Z."/>
            <person name="Fan D."/>
            <person name="Hu J."/>
            <person name="Hou Y."/>
            <person name="He Y."/>
            <person name="Zhang Z."/>
            <person name="Zhao Z."/>
            <person name="Gao P."/>
            <person name="Hu W."/>
            <person name="Sun J."/>
            <person name="Li J."/>
            <person name="Ji K."/>
        </authorList>
    </citation>
    <scope>NUCLEOTIDE SEQUENCE</scope>
    <source>
        <strain evidence="1">JKM2019</strain>
    </source>
</reference>
<dbReference type="EMBL" id="SDOV01000009">
    <property type="protein sequence ID" value="KAH7636882.1"/>
    <property type="molecule type" value="Genomic_DNA"/>
</dbReference>
<organism evidence="1">
    <name type="scientific">Dermatophagoides farinae</name>
    <name type="common">American house dust mite</name>
    <dbReference type="NCBI Taxonomy" id="6954"/>
    <lineage>
        <taxon>Eukaryota</taxon>
        <taxon>Metazoa</taxon>
        <taxon>Ecdysozoa</taxon>
        <taxon>Arthropoda</taxon>
        <taxon>Chelicerata</taxon>
        <taxon>Arachnida</taxon>
        <taxon>Acari</taxon>
        <taxon>Acariformes</taxon>
        <taxon>Sarcoptiformes</taxon>
        <taxon>Astigmata</taxon>
        <taxon>Psoroptidia</taxon>
        <taxon>Analgoidea</taxon>
        <taxon>Pyroglyphidae</taxon>
        <taxon>Dermatophagoidinae</taxon>
        <taxon>Dermatophagoides</taxon>
    </lineage>
</organism>
<comment type="caution">
    <text evidence="1">The sequence shown here is derived from an EMBL/GenBank/DDBJ whole genome shotgun (WGS) entry which is preliminary data.</text>
</comment>
<reference evidence="1" key="1">
    <citation type="submission" date="2020-06" db="EMBL/GenBank/DDBJ databases">
        <authorList>
            <person name="Ji K."/>
            <person name="Li J."/>
        </authorList>
    </citation>
    <scope>NUCLEOTIDE SEQUENCE</scope>
    <source>
        <strain evidence="1">JKM2019</strain>
        <tissue evidence="1">Whole body</tissue>
    </source>
</reference>
<evidence type="ECO:0000313" key="1">
    <source>
        <dbReference type="EMBL" id="KAH7636882.1"/>
    </source>
</evidence>
<gene>
    <name evidence="1" type="ORF">HUG17_7088</name>
</gene>
<name>A0A9D4NS18_DERFA</name>